<dbReference type="EMBL" id="JAAIKC010000001">
    <property type="protein sequence ID" value="NEW05661.1"/>
    <property type="molecule type" value="Genomic_DNA"/>
</dbReference>
<evidence type="ECO:0000259" key="2">
    <source>
        <dbReference type="Pfam" id="PF01266"/>
    </source>
</evidence>
<gene>
    <name evidence="3" type="ORF">GK047_06455</name>
</gene>
<dbReference type="PANTHER" id="PTHR13847">
    <property type="entry name" value="SARCOSINE DEHYDROGENASE-RELATED"/>
    <property type="match status" value="1"/>
</dbReference>
<dbReference type="InterPro" id="IPR036188">
    <property type="entry name" value="FAD/NAD-bd_sf"/>
</dbReference>
<dbReference type="RefSeq" id="WP_163942787.1">
    <property type="nucleotide sequence ID" value="NZ_JAAIKC010000001.1"/>
</dbReference>
<dbReference type="GO" id="GO:0016491">
    <property type="term" value="F:oxidoreductase activity"/>
    <property type="evidence" value="ECO:0007669"/>
    <property type="project" value="UniProtKB-KW"/>
</dbReference>
<proteinExistence type="predicted"/>
<dbReference type="SUPFAM" id="SSF51971">
    <property type="entry name" value="Nucleotide-binding domain"/>
    <property type="match status" value="1"/>
</dbReference>
<dbReference type="Gene3D" id="3.30.9.10">
    <property type="entry name" value="D-Amino Acid Oxidase, subunit A, domain 2"/>
    <property type="match status" value="1"/>
</dbReference>
<accession>A0A6G3ZVR1</accession>
<protein>
    <submittedName>
        <fullName evidence="3">FAD-binding oxidoreductase</fullName>
    </submittedName>
</protein>
<evidence type="ECO:0000313" key="3">
    <source>
        <dbReference type="EMBL" id="NEW05661.1"/>
    </source>
</evidence>
<dbReference type="GO" id="GO:0005737">
    <property type="term" value="C:cytoplasm"/>
    <property type="evidence" value="ECO:0007669"/>
    <property type="project" value="TreeGrafter"/>
</dbReference>
<name>A0A6G3ZVR1_9BACL</name>
<sequence length="614" mass="69586">MENISKFKILFSYPIRQPHLMSQVDYDLWENLYTLSNDMLVEVIFNLNPDAIVAQNYLLLQRIQELQIRSLLNESIILVYATNPESASFLKGVDDFHLVACEDTDLLEVKVLQHLEEQHNRMFSITPPKPISKDAPIAIIGAGIVNLITAFCLVQKGYKLVVYAADPTPYEEDRWKEYGCTLSGNDARIFSFNESRQHHYYGDPLLAAPIDQYRKSVPDNGWLCCPKEQLSTSDWKWIEEYESYPQWMYQKIQKEIIDFNKESYDLWNHLSKQHPELLEDTGYVNRLFRVYSTPEQYKKGIKAEQALGSFIRELNTMEIERLLPSLHEALRADAICGVIEVEGFGIHIHKLALKLIKVLEEKGTKFHWNESFDRIEFDRSGQVKAIRTGQRTIVADYFVVSPGVPRNDFLKGTSSHGKIGAMLGCWLTLPTDNVSELLYPIKVTRAGYASEEAASGANIIPGIDRQGNQVIHISSGHGFLGLDPHNLHADYIRDLSRAVHETAEDLFPSLYKKAQDSGMFNTSPRYCIRPWTPSCLGVFEGIPTVNNGLFIITGGHNTGGFAHSMSVANAVIQAFEGSSHPMHRLYHPDRLKSFFTPYGLPHHFSGSTTVLGSV</sequence>
<reference evidence="3" key="1">
    <citation type="submission" date="2020-02" db="EMBL/GenBank/DDBJ databases">
        <authorList>
            <person name="Shen X.-R."/>
            <person name="Zhang Y.-X."/>
        </authorList>
    </citation>
    <scope>NUCLEOTIDE SEQUENCE</scope>
    <source>
        <strain evidence="3">SYP-B3998</strain>
    </source>
</reference>
<comment type="caution">
    <text evidence="3">The sequence shown here is derived from an EMBL/GenBank/DDBJ whole genome shotgun (WGS) entry which is preliminary data.</text>
</comment>
<feature type="domain" description="FAD dependent oxidoreductase" evidence="2">
    <location>
        <begin position="137"/>
        <end position="571"/>
    </location>
</feature>
<dbReference type="InterPro" id="IPR006076">
    <property type="entry name" value="FAD-dep_OxRdtase"/>
</dbReference>
<dbReference type="Gene3D" id="3.50.50.60">
    <property type="entry name" value="FAD/NAD(P)-binding domain"/>
    <property type="match status" value="1"/>
</dbReference>
<dbReference type="Pfam" id="PF01266">
    <property type="entry name" value="DAO"/>
    <property type="match status" value="1"/>
</dbReference>
<dbReference type="AlphaFoldDB" id="A0A6G3ZVR1"/>
<dbReference type="PANTHER" id="PTHR13847:SF289">
    <property type="entry name" value="GLYCINE OXIDASE"/>
    <property type="match status" value="1"/>
</dbReference>
<organism evidence="3">
    <name type="scientific">Paenibacillus sp. SYP-B3998</name>
    <dbReference type="NCBI Taxonomy" id="2678564"/>
    <lineage>
        <taxon>Bacteria</taxon>
        <taxon>Bacillati</taxon>
        <taxon>Bacillota</taxon>
        <taxon>Bacilli</taxon>
        <taxon>Bacillales</taxon>
        <taxon>Paenibacillaceae</taxon>
        <taxon>Paenibacillus</taxon>
    </lineage>
</organism>
<evidence type="ECO:0000256" key="1">
    <source>
        <dbReference type="ARBA" id="ARBA00023002"/>
    </source>
</evidence>
<keyword evidence="1" id="KW-0560">Oxidoreductase</keyword>